<evidence type="ECO:0000313" key="2">
    <source>
        <dbReference type="Proteomes" id="UP001153678"/>
    </source>
</evidence>
<keyword evidence="2" id="KW-1185">Reference proteome</keyword>
<dbReference type="AlphaFoldDB" id="A0A9W4SIP9"/>
<accession>A0A9W4SIP9</accession>
<name>A0A9W4SIP9_9GLOM</name>
<dbReference type="EMBL" id="CAMKVN010000756">
    <property type="protein sequence ID" value="CAI2170906.1"/>
    <property type="molecule type" value="Genomic_DNA"/>
</dbReference>
<gene>
    <name evidence="1" type="ORF">FWILDA_LOCUS4814</name>
</gene>
<evidence type="ECO:0000313" key="1">
    <source>
        <dbReference type="EMBL" id="CAI2170906.1"/>
    </source>
</evidence>
<sequence length="85" mass="9864">MTMTMTTRKTTLEWFLFNPSIKGKDLVIKKEGYFAFGHACTKEGNRSLHRYTTQYEPINMITGKSTLESSNISFEENVEYKRSKA</sequence>
<protein>
    <submittedName>
        <fullName evidence="1">7059_t:CDS:1</fullName>
    </submittedName>
</protein>
<organism evidence="1 2">
    <name type="scientific">Funneliformis geosporum</name>
    <dbReference type="NCBI Taxonomy" id="1117311"/>
    <lineage>
        <taxon>Eukaryota</taxon>
        <taxon>Fungi</taxon>
        <taxon>Fungi incertae sedis</taxon>
        <taxon>Mucoromycota</taxon>
        <taxon>Glomeromycotina</taxon>
        <taxon>Glomeromycetes</taxon>
        <taxon>Glomerales</taxon>
        <taxon>Glomeraceae</taxon>
        <taxon>Funneliformis</taxon>
    </lineage>
</organism>
<proteinExistence type="predicted"/>
<comment type="caution">
    <text evidence="1">The sequence shown here is derived from an EMBL/GenBank/DDBJ whole genome shotgun (WGS) entry which is preliminary data.</text>
</comment>
<dbReference type="Proteomes" id="UP001153678">
    <property type="component" value="Unassembled WGS sequence"/>
</dbReference>
<reference evidence="1" key="1">
    <citation type="submission" date="2022-08" db="EMBL/GenBank/DDBJ databases">
        <authorList>
            <person name="Kallberg Y."/>
            <person name="Tangrot J."/>
            <person name="Rosling A."/>
        </authorList>
    </citation>
    <scope>NUCLEOTIDE SEQUENCE</scope>
    <source>
        <strain evidence="1">Wild A</strain>
    </source>
</reference>